<accession>A0AAV5A0U1</accession>
<protein>
    <submittedName>
        <fullName evidence="1">Uncharacterized protein</fullName>
    </submittedName>
</protein>
<organism evidence="1 2">
    <name type="scientific">Clathrus columnatus</name>
    <dbReference type="NCBI Taxonomy" id="1419009"/>
    <lineage>
        <taxon>Eukaryota</taxon>
        <taxon>Fungi</taxon>
        <taxon>Dikarya</taxon>
        <taxon>Basidiomycota</taxon>
        <taxon>Agaricomycotina</taxon>
        <taxon>Agaricomycetes</taxon>
        <taxon>Phallomycetidae</taxon>
        <taxon>Phallales</taxon>
        <taxon>Clathraceae</taxon>
        <taxon>Clathrus</taxon>
    </lineage>
</organism>
<dbReference type="AlphaFoldDB" id="A0AAV5A0U1"/>
<comment type="caution">
    <text evidence="1">The sequence shown here is derived from an EMBL/GenBank/DDBJ whole genome shotgun (WGS) entry which is preliminary data.</text>
</comment>
<proteinExistence type="predicted"/>
<evidence type="ECO:0000313" key="2">
    <source>
        <dbReference type="Proteomes" id="UP001050691"/>
    </source>
</evidence>
<keyword evidence="2" id="KW-1185">Reference proteome</keyword>
<sequence length="318" mass="36029">MPRQAFYALLSDSPLLYQTTPRSLLNSRALTTPSVEKLTEHVAQFGPVGEGRPSTHQQPFSTSFPKFSLDPDTPYDSVFDNCYHVKRSTHYSAHPRYSNSTQSTLVNDFIANEISPLLPSISVKSPQEVFASNPIPHNYSSSSDVAYKDHYRLYQVIDNVLSPSTLRVCTPEEVCNFLLSLAEGWDFKMTIYSVVESLLDHAIQSGYPQNCDLVSLCSLFMEGIGIRWRSQMKPTIYQEFMAESLVDIFKDAWTTLLTRGPSRHPLLDRICAFYGELYFKGVLSLTQYFVCYDVVKKTPQDCRPPMALFYLTSVCDIG</sequence>
<name>A0AAV5A0U1_9AGAM</name>
<dbReference type="Proteomes" id="UP001050691">
    <property type="component" value="Unassembled WGS sequence"/>
</dbReference>
<reference evidence="1" key="1">
    <citation type="submission" date="2021-10" db="EMBL/GenBank/DDBJ databases">
        <title>De novo Genome Assembly of Clathrus columnatus (Basidiomycota, Fungi) Using Illumina and Nanopore Sequence Data.</title>
        <authorList>
            <person name="Ogiso-Tanaka E."/>
            <person name="Itagaki H."/>
            <person name="Hosoya T."/>
            <person name="Hosaka K."/>
        </authorList>
    </citation>
    <scope>NUCLEOTIDE SEQUENCE</scope>
    <source>
        <strain evidence="1">MO-923</strain>
    </source>
</reference>
<evidence type="ECO:0000313" key="1">
    <source>
        <dbReference type="EMBL" id="GJJ06201.1"/>
    </source>
</evidence>
<dbReference type="EMBL" id="BPWL01000001">
    <property type="protein sequence ID" value="GJJ06201.1"/>
    <property type="molecule type" value="Genomic_DNA"/>
</dbReference>
<gene>
    <name evidence="1" type="ORF">Clacol_000390</name>
</gene>